<dbReference type="GO" id="GO:0046486">
    <property type="term" value="P:glycerolipid metabolic process"/>
    <property type="evidence" value="ECO:0007669"/>
    <property type="project" value="UniProtKB-ARBA"/>
</dbReference>
<feature type="domain" description="PNPLA" evidence="10">
    <location>
        <begin position="134"/>
        <end position="404"/>
    </location>
</feature>
<feature type="region of interest" description="Disordered" evidence="8">
    <location>
        <begin position="1246"/>
        <end position="1294"/>
    </location>
</feature>
<dbReference type="RefSeq" id="XP_003188684.2">
    <property type="nucleotide sequence ID" value="XM_003188636.2"/>
</dbReference>
<dbReference type="GO" id="GO:0016020">
    <property type="term" value="C:membrane"/>
    <property type="evidence" value="ECO:0007669"/>
    <property type="project" value="UniProtKB-SubCell"/>
</dbReference>
<proteinExistence type="predicted"/>
<feature type="region of interest" description="Disordered" evidence="8">
    <location>
        <begin position="1312"/>
        <end position="1533"/>
    </location>
</feature>
<evidence type="ECO:0000256" key="3">
    <source>
        <dbReference type="ARBA" id="ARBA00022824"/>
    </source>
</evidence>
<feature type="transmembrane region" description="Helical" evidence="9">
    <location>
        <begin position="939"/>
        <end position="960"/>
    </location>
</feature>
<dbReference type="InterPro" id="IPR037185">
    <property type="entry name" value="EmrE-like"/>
</dbReference>
<evidence type="ECO:0000256" key="7">
    <source>
        <dbReference type="PROSITE-ProRule" id="PRU01161"/>
    </source>
</evidence>
<feature type="transmembrane region" description="Helical" evidence="9">
    <location>
        <begin position="1037"/>
        <end position="1060"/>
    </location>
</feature>
<accession>A0AAJ6QLN8</accession>
<dbReference type="PANTHER" id="PTHR12570">
    <property type="match status" value="1"/>
</dbReference>
<feature type="transmembrane region" description="Helical" evidence="9">
    <location>
        <begin position="1098"/>
        <end position="1124"/>
    </location>
</feature>
<evidence type="ECO:0000256" key="8">
    <source>
        <dbReference type="SAM" id="MobiDB-lite"/>
    </source>
</evidence>
<keyword evidence="6 9" id="KW-0472">Membrane</keyword>
<evidence type="ECO:0000256" key="4">
    <source>
        <dbReference type="ARBA" id="ARBA00022989"/>
    </source>
</evidence>
<evidence type="ECO:0000313" key="11">
    <source>
        <dbReference type="RefSeq" id="XP_003188684.2"/>
    </source>
</evidence>
<reference evidence="11" key="2">
    <citation type="submission" date="2025-08" db="UniProtKB">
        <authorList>
            <consortium name="RefSeq"/>
        </authorList>
    </citation>
    <scope>IDENTIFICATION</scope>
</reference>
<feature type="transmembrane region" description="Helical" evidence="9">
    <location>
        <begin position="1131"/>
        <end position="1151"/>
    </location>
</feature>
<dbReference type="PROSITE" id="PS51635">
    <property type="entry name" value="PNPLA"/>
    <property type="match status" value="1"/>
</dbReference>
<keyword evidence="3" id="KW-0256">Endoplasmic reticulum</keyword>
<dbReference type="GeneID" id="10098138"/>
<dbReference type="VEuPathDB" id="FungiDB:An05g00440"/>
<feature type="transmembrane region" description="Helical" evidence="9">
    <location>
        <begin position="913"/>
        <end position="932"/>
    </location>
</feature>
<evidence type="ECO:0000259" key="10">
    <source>
        <dbReference type="PROSITE" id="PS51635"/>
    </source>
</evidence>
<keyword evidence="2 9" id="KW-0812">Transmembrane</keyword>
<feature type="region of interest" description="Disordered" evidence="8">
    <location>
        <begin position="255"/>
        <end position="306"/>
    </location>
</feature>
<feature type="short sequence motif" description="GXGXXG" evidence="7">
    <location>
        <begin position="138"/>
        <end position="143"/>
    </location>
</feature>
<feature type="compositionally biased region" description="Basic and acidic residues" evidence="8">
    <location>
        <begin position="1410"/>
        <end position="1425"/>
    </location>
</feature>
<feature type="compositionally biased region" description="Basic and acidic residues" evidence="8">
    <location>
        <begin position="1347"/>
        <end position="1360"/>
    </location>
</feature>
<feature type="transmembrane region" description="Helical" evidence="9">
    <location>
        <begin position="868"/>
        <end position="887"/>
    </location>
</feature>
<dbReference type="CDD" id="cd07216">
    <property type="entry name" value="Pat17_PNPLA8_PNPLA9_like3"/>
    <property type="match status" value="1"/>
</dbReference>
<dbReference type="InterPro" id="IPR008521">
    <property type="entry name" value="Mg_trans_NIPA"/>
</dbReference>
<feature type="transmembrane region" description="Helical" evidence="9">
    <location>
        <begin position="966"/>
        <end position="986"/>
    </location>
</feature>
<dbReference type="KEGG" id="ang:An05g00440"/>
<dbReference type="Pfam" id="PF01734">
    <property type="entry name" value="Patatin"/>
    <property type="match status" value="1"/>
</dbReference>
<protein>
    <recommendedName>
        <fullName evidence="10">PNPLA domain-containing protein</fullName>
    </recommendedName>
</protein>
<evidence type="ECO:0000256" key="1">
    <source>
        <dbReference type="ARBA" id="ARBA00004477"/>
    </source>
</evidence>
<feature type="transmembrane region" description="Helical" evidence="9">
    <location>
        <begin position="1007"/>
        <end position="1025"/>
    </location>
</feature>
<sequence length="1533" mass="168315">MREEETVVPERPMNGHYYCPTRASLCHRGPDRGAALTCISRSFSLFIPQKAKRSSCLRTTTTYYFVGRFFSHTIPEYLHIPVISSSISFYRNTSPFPSISLIDLSSSVSPGGVMDYSVNLRRKDTTKGPPLRILSLDGGGVRGYSMLIILQELMYRVYVECEGKAPRRDEIPKPCDHFDLIVGTGTGGLIALMLGRLRLDLETCKDVYVRMTRRVFETDKTFAGIPFHKTLFKASKLEEAIRECVREHTVFEAEGNDMSPSARNSLASAPFSPNSMSVPQRSGSRASFSTTTSHSSGHASQRNSTFVNGLRWGNPDALLYDNREYRTKTAVTALYKGTTSRNGSTVLLRSYDSRKEPPPEFNCTVWQAGRATSATGLAFKPIQIGQHVFIDEGAGTYNPSPQALDEAVMNEWPGREIGVFVSVGTGKRPPGTNNRQHEWWEDFFGDALGTFAEARRRLIAKIEGCEDIHLAMLRDHLAKRNVSKDNYYRLNVEVGVGEFGMNEWNRLADISTNTRRYLTRPEVKHQILDAGVKFAKIERQHRRLADHAAAAGQVDDGTSSIMHSPVLSVPPPSHPMAVELPAELPGDFVPYITTEDSLPAHPTPQDAVLPSPGRTSGDLASPGAGDVSRPNSRAHGSSRPSTGHGHDGMPPPVPPKTPIPYPSEYPSELGGIPMPMPTTTSPGHSHNGSLSGKIRPPYPVDEPPVVNKQRKPSYHNHKEEIETLKKHCDEPWIGMCCAAQLAPDQPTIDFSFPASLFSATNKQFVLRKPFVSPLPVLLFCTFSSPCLLLRLVLHTSPSLLAASDLDHYRSGTFRSHGPVDRTPFFALLDPLVPDAAELPIMDSDNPLHPVNLLAARADSSSRPASYKAIGISLAIASGFFIGVSFVLKKKGLLRANVKYNEEAGEGYGYLKNLFWWGGMTLMIIGELCNFVAYAFVDAILVTPMGALTVVVTTILSAIFLKERLSFVGKVGCFCCILGSVVIALNAPEQSSVSDIQEMKSYVISPGFLSYAGVIIVGCVVTAVWLGPKYGKKSMFVYISICSLIGGLSVVATQGLGSAILAQINGEAQFNQWFMYVLLVFVITTLVTEIVYLNKALNIFNAALVTPTYYVFFTSSTIVTSAVLFRGFKGSVSSIVTVILGFLQICAGVVLLQLSKSAKDVPDAAVFKGDLDQVREVATQEEPEFEPKADSIRATAAIIRRISTPRRQMEADEARRYFHDRAEDLKPPAENEVIEWDGLRRRKTVLGEGPTTLGRTRTLRDPSVKYPVPPLGMSHVPEERPDEPERPDTKQSSHSFLDDLRSRASSLFHPAWQPIQDEHTTPDPVSLTALSAHRPHPDTRYPQSVIPDESRSHTPWGDEHAAPSPPPHGGTRRQFSFNSMLHRMKSGHEATASRSSVAPRPPRHRAQSVTEEERLGLVRGDSRGESAPDDDVDEKLDRLDSHDSTFDDGPGRLPSGLTHSPELYPARLRVNPLPPLPDEEPLEDPYAPMDMGRRGSHSSAGTLSSSGRSVGWRRHGSGSSGGSVQLPGRRGAFI</sequence>
<dbReference type="SUPFAM" id="SSF52151">
    <property type="entry name" value="FabD/lysophospholipase-like"/>
    <property type="match status" value="1"/>
</dbReference>
<evidence type="ECO:0000256" key="9">
    <source>
        <dbReference type="SAM" id="Phobius"/>
    </source>
</evidence>
<keyword evidence="4 9" id="KW-1133">Transmembrane helix</keyword>
<comment type="subcellular location">
    <subcellularLocation>
        <location evidence="1">Endoplasmic reticulum membrane</location>
        <topology evidence="1">Multi-pass membrane protein</topology>
    </subcellularLocation>
</comment>
<dbReference type="SUPFAM" id="SSF103481">
    <property type="entry name" value="Multidrug resistance efflux transporter EmrE"/>
    <property type="match status" value="1"/>
</dbReference>
<feature type="compositionally biased region" description="Basic and acidic residues" evidence="8">
    <location>
        <begin position="1434"/>
        <end position="1444"/>
    </location>
</feature>
<feature type="compositionally biased region" description="Low complexity" evidence="8">
    <location>
        <begin position="284"/>
        <end position="300"/>
    </location>
</feature>
<gene>
    <name evidence="11" type="ORF">An05g00440</name>
</gene>
<feature type="transmembrane region" description="Helical" evidence="9">
    <location>
        <begin position="1072"/>
        <end position="1092"/>
    </location>
</feature>
<reference evidence="11" key="1">
    <citation type="submission" date="2025-02" db="EMBL/GenBank/DDBJ databases">
        <authorList>
            <consortium name="NCBI Genome Project"/>
        </authorList>
    </citation>
    <scope>NUCLEOTIDE SEQUENCE</scope>
</reference>
<dbReference type="InterPro" id="IPR002641">
    <property type="entry name" value="PNPLA_dom"/>
</dbReference>
<feature type="compositionally biased region" description="Polar residues" evidence="8">
    <location>
        <begin position="629"/>
        <end position="641"/>
    </location>
</feature>
<dbReference type="Gene3D" id="3.40.1090.10">
    <property type="entry name" value="Cytosolic phospholipase A2 catalytic domain"/>
    <property type="match status" value="1"/>
</dbReference>
<keyword evidence="5" id="KW-0443">Lipid metabolism</keyword>
<feature type="compositionally biased region" description="Polar residues" evidence="8">
    <location>
        <begin position="258"/>
        <end position="283"/>
    </location>
</feature>
<organism evidence="11">
    <name type="scientific">Aspergillus niger</name>
    <dbReference type="NCBI Taxonomy" id="5061"/>
    <lineage>
        <taxon>Eukaryota</taxon>
        <taxon>Fungi</taxon>
        <taxon>Dikarya</taxon>
        <taxon>Ascomycota</taxon>
        <taxon>Pezizomycotina</taxon>
        <taxon>Eurotiomycetes</taxon>
        <taxon>Eurotiomycetidae</taxon>
        <taxon>Eurotiales</taxon>
        <taxon>Aspergillaceae</taxon>
        <taxon>Aspergillus</taxon>
        <taxon>Aspergillus subgen. Circumdati</taxon>
    </lineage>
</organism>
<dbReference type="PANTHER" id="PTHR12570:SF92">
    <property type="entry name" value="SPICHTHYIN, ISOFORM B"/>
    <property type="match status" value="1"/>
</dbReference>
<evidence type="ECO:0000256" key="5">
    <source>
        <dbReference type="ARBA" id="ARBA00023098"/>
    </source>
</evidence>
<name>A0AAJ6QLN8_ASPNG</name>
<feature type="compositionally biased region" description="Basic and acidic residues" evidence="8">
    <location>
        <begin position="1275"/>
        <end position="1294"/>
    </location>
</feature>
<evidence type="ECO:0000256" key="6">
    <source>
        <dbReference type="ARBA" id="ARBA00023136"/>
    </source>
</evidence>
<dbReference type="InterPro" id="IPR016035">
    <property type="entry name" value="Acyl_Trfase/lysoPLipase"/>
</dbReference>
<feature type="region of interest" description="Disordered" evidence="8">
    <location>
        <begin position="588"/>
        <end position="698"/>
    </location>
</feature>
<feature type="compositionally biased region" description="Low complexity" evidence="8">
    <location>
        <begin position="1246"/>
        <end position="1255"/>
    </location>
</feature>
<evidence type="ECO:0000256" key="2">
    <source>
        <dbReference type="ARBA" id="ARBA00022692"/>
    </source>
</evidence>
<feature type="compositionally biased region" description="Pro residues" evidence="8">
    <location>
        <begin position="649"/>
        <end position="663"/>
    </location>
</feature>
<dbReference type="Pfam" id="PF05653">
    <property type="entry name" value="Mg_trans_NIPA"/>
    <property type="match status" value="1"/>
</dbReference>
<feature type="compositionally biased region" description="Low complexity" evidence="8">
    <location>
        <begin position="1496"/>
        <end position="1509"/>
    </location>
</feature>
<comment type="caution">
    <text evidence="7">Lacks conserved residue(s) required for the propagation of feature annotation.</text>
</comment>
<dbReference type="Gene3D" id="1.10.3730.20">
    <property type="match status" value="1"/>
</dbReference>
<feature type="compositionally biased region" description="Polar residues" evidence="8">
    <location>
        <begin position="677"/>
        <end position="690"/>
    </location>
</feature>